<dbReference type="GO" id="GO:0071169">
    <property type="term" value="P:establishment of protein localization to chromatin"/>
    <property type="evidence" value="ECO:0007669"/>
    <property type="project" value="TreeGrafter"/>
</dbReference>
<dbReference type="InterPro" id="IPR011989">
    <property type="entry name" value="ARM-like"/>
</dbReference>
<dbReference type="Pfam" id="PF12765">
    <property type="entry name" value="Cohesin_HEAT"/>
    <property type="match status" value="1"/>
</dbReference>
<proteinExistence type="predicted"/>
<feature type="region of interest" description="Disordered" evidence="2">
    <location>
        <begin position="179"/>
        <end position="300"/>
    </location>
</feature>
<keyword evidence="4" id="KW-1185">Reference proteome</keyword>
<feature type="region of interest" description="Disordered" evidence="2">
    <location>
        <begin position="99"/>
        <end position="163"/>
    </location>
</feature>
<dbReference type="Proteomes" id="UP001485043">
    <property type="component" value="Unassembled WGS sequence"/>
</dbReference>
<evidence type="ECO:0000313" key="3">
    <source>
        <dbReference type="EMBL" id="KAK9848748.1"/>
    </source>
</evidence>
<dbReference type="SUPFAM" id="SSF48371">
    <property type="entry name" value="ARM repeat"/>
    <property type="match status" value="1"/>
</dbReference>
<dbReference type="GO" id="GO:0090694">
    <property type="term" value="C:Scc2-Scc4 cohesin loading complex"/>
    <property type="evidence" value="ECO:0007669"/>
    <property type="project" value="TreeGrafter"/>
</dbReference>
<protein>
    <recommendedName>
        <fullName evidence="5">Sister chromatid cohesion protein</fullName>
    </recommendedName>
</protein>
<dbReference type="GO" id="GO:0010468">
    <property type="term" value="P:regulation of gene expression"/>
    <property type="evidence" value="ECO:0007669"/>
    <property type="project" value="InterPro"/>
</dbReference>
<sequence length="1631" mass="173703">MAAVASYEAGAHSNVETALSALSEAAFSGSVDNLPADSQAHSYGGNSPLAARSQISTAISFEGARPAGSAAFTARSGGQESALSAAAEGEGEHSSLLLRPADSRRNPRHCQRGQGSTSLLSTAMRSTSSRQRRQASGPLHRTNSVASQSAWPNDADNSAQGAQTPASVYGQLTLAQPQISDSPAASTEGNAQGSVVGKAHAQARSRRQHATRAAFPEHDAWPSGQLEPSLNGPHASLAGRSYSEAGADQDISSPKRQPAVSSAQGGPAQVNHEAAAGGPHLASSGHQSRQMPGDAEDEAVPIPGKTQLTVVMAPTRLLHRKQLALTAFRHQAIHSLASAAGIKLINKTSKHILAKHHQTRGGIWNTSVWMEPAGSIQMPSPSMCNYSQTHAVPFLPFPVVSAPTSAGSAIGTDSGLAPTSEALHQAAALLQRADTSFLAARGPLPCWTPLGHLEAQLAQLDRQALLLQAPGPRPQQSHPTSVSEATYVPVAAESAARNSASSMQSPGMDMEEISHAPVPKRRRTVASRRPADVTKFQQPDNQGQLTKSLRDLLAKKYAFPQTSDEVNENNEDDGAAADLSALSKQELSDISDLLSRIQLHEQTADAADVLLQLIGFLAPLILASTGHTVHADDQELLHSTWQGLQACTIILHALSIPGMPRHAFNEELLESIIDHLKHDLNANIYPFYSKAHCNTVRPDLCQDDAANAGKKRGGFKGGSSSLRVPPAVRQLTGMVEVALQYLTALLRSVQLPAGALMPLLRLASQSVVISGLDVLRIKALELYVTAFQLNPSLQHALVDNIVASLLPNLLTSGRRLHRSYTVGPTGSTSIQVVSALLVQMLQACVTLPGIDADQTGIRQSYAPVLFWAEAFWTACLDRLPHAKQQKGDMDIDMRSIMEQVLLDVLMLVGLPEWPAATSILACWSHVLIGEKGIGSSDASLRQTSLDLVGLITAALCGHHVRCNQDHSWLVALLRQTGGSDEDLKEPKDAVTCTEELSASEVDAGFKLLLSYLAVPQQAKSLLCSSARSFILSRRLMESLHGSNASEADMQQLLGGLKQTQAQLDRGATHAASGLEPDNAFRMARILSYRGALCRARHKLLRCLVDSTDITRSSPAMRSKAVKAIGMVLDVDASLLRLPELQLGINRALQDESASVREAAVSLLGRHINAHKDLAETYFTTVTSACQDSSTSVRKSALKILWEACIQPAGFARGTEACIVLLQHVSDPEASIQESVARMVSRLWCPDQSGVAKQACRLADIADSMFKSAGDRATLPLERSHPLVAALCAQAADSSQSSGCQAVVSAALEGALQAMEHPSDSRTISFPYFLAVHAACLADSQERIEPDLAAALAGDLLALIANHRSVLVISAACATFCSLGKICIDAADKLLTTAVYYHESLERFLDTGAFRDGQPVMQAQAATVYIMRYLHILGQLSRFGADLLDGREHEGGLLQLADCLQTAVSFFDRSEGQVKVQSSAIQAMGALAIARPVLLLRPDASRVFKRVMDRSSSAQFQMRALNTLTDLLKNEEEKMLARQQQEDPVVVAVPAPVEEGAAVEPANQALPTQNGRGDTLPLSSGILQANWKLVLLLATDASRPQDFGSPSKDAGHPINAAVRRAALLLIEAVLRG</sequence>
<comment type="caution">
    <text evidence="3">The sequence shown here is derived from an EMBL/GenBank/DDBJ whole genome shotgun (WGS) entry which is preliminary data.</text>
</comment>
<dbReference type="GO" id="GO:0034087">
    <property type="term" value="P:establishment of mitotic sister chromatid cohesion"/>
    <property type="evidence" value="ECO:0007669"/>
    <property type="project" value="TreeGrafter"/>
</dbReference>
<feature type="compositionally biased region" description="Polar residues" evidence="2">
    <location>
        <begin position="179"/>
        <end position="193"/>
    </location>
</feature>
<organism evidence="3 4">
    <name type="scientific">Apatococcus fuscideae</name>
    <dbReference type="NCBI Taxonomy" id="2026836"/>
    <lineage>
        <taxon>Eukaryota</taxon>
        <taxon>Viridiplantae</taxon>
        <taxon>Chlorophyta</taxon>
        <taxon>core chlorophytes</taxon>
        <taxon>Trebouxiophyceae</taxon>
        <taxon>Chlorellales</taxon>
        <taxon>Chlorellaceae</taxon>
        <taxon>Apatococcus</taxon>
    </lineage>
</organism>
<feature type="region of interest" description="Disordered" evidence="2">
    <location>
        <begin position="493"/>
        <end position="545"/>
    </location>
</feature>
<name>A0AAW1SLL8_9CHLO</name>
<feature type="compositionally biased region" description="Basic residues" evidence="2">
    <location>
        <begin position="201"/>
        <end position="210"/>
    </location>
</feature>
<evidence type="ECO:0000256" key="2">
    <source>
        <dbReference type="SAM" id="MobiDB-lite"/>
    </source>
</evidence>
<dbReference type="InterPro" id="IPR033031">
    <property type="entry name" value="Scc2/Nipped-B"/>
</dbReference>
<gene>
    <name evidence="3" type="ORF">WJX84_008687</name>
</gene>
<dbReference type="Gene3D" id="1.25.10.10">
    <property type="entry name" value="Leucine-rich Repeat Variant"/>
    <property type="match status" value="1"/>
</dbReference>
<dbReference type="EMBL" id="JALJOV010001383">
    <property type="protein sequence ID" value="KAK9848748.1"/>
    <property type="molecule type" value="Genomic_DNA"/>
</dbReference>
<dbReference type="PANTHER" id="PTHR21704">
    <property type="entry name" value="NIPPED-B-LIKE PROTEIN DELANGIN SCC2-RELATED"/>
    <property type="match status" value="1"/>
</dbReference>
<evidence type="ECO:0000313" key="4">
    <source>
        <dbReference type="Proteomes" id="UP001485043"/>
    </source>
</evidence>
<feature type="compositionally biased region" description="Polar residues" evidence="2">
    <location>
        <begin position="141"/>
        <end position="163"/>
    </location>
</feature>
<dbReference type="GO" id="GO:0003682">
    <property type="term" value="F:chromatin binding"/>
    <property type="evidence" value="ECO:0007669"/>
    <property type="project" value="TreeGrafter"/>
</dbReference>
<feature type="non-terminal residue" evidence="3">
    <location>
        <position position="1631"/>
    </location>
</feature>
<reference evidence="3 4" key="1">
    <citation type="journal article" date="2024" name="Nat. Commun.">
        <title>Phylogenomics reveals the evolutionary origins of lichenization in chlorophyte algae.</title>
        <authorList>
            <person name="Puginier C."/>
            <person name="Libourel C."/>
            <person name="Otte J."/>
            <person name="Skaloud P."/>
            <person name="Haon M."/>
            <person name="Grisel S."/>
            <person name="Petersen M."/>
            <person name="Berrin J.G."/>
            <person name="Delaux P.M."/>
            <person name="Dal Grande F."/>
            <person name="Keller J."/>
        </authorList>
    </citation>
    <scope>NUCLEOTIDE SEQUENCE [LARGE SCALE GENOMIC DNA]</scope>
    <source>
        <strain evidence="3 4">SAG 2523</strain>
    </source>
</reference>
<feature type="compositionally biased region" description="Polar residues" evidence="2">
    <location>
        <begin position="535"/>
        <end position="545"/>
    </location>
</feature>
<accession>A0AAW1SLL8</accession>
<evidence type="ECO:0008006" key="5">
    <source>
        <dbReference type="Google" id="ProtNLM"/>
    </source>
</evidence>
<dbReference type="InterPro" id="IPR016024">
    <property type="entry name" value="ARM-type_fold"/>
</dbReference>
<dbReference type="GO" id="GO:0061775">
    <property type="term" value="F:cohesin loader activity"/>
    <property type="evidence" value="ECO:0007669"/>
    <property type="project" value="InterPro"/>
</dbReference>
<dbReference type="GO" id="GO:1990414">
    <property type="term" value="P:replication-born double-strand break repair via sister chromatid exchange"/>
    <property type="evidence" value="ECO:0007669"/>
    <property type="project" value="TreeGrafter"/>
</dbReference>
<feature type="compositionally biased region" description="Polar residues" evidence="2">
    <location>
        <begin position="250"/>
        <end position="264"/>
    </location>
</feature>
<keyword evidence="1" id="KW-0175">Coiled coil</keyword>
<dbReference type="GO" id="GO:0140588">
    <property type="term" value="P:chromatin looping"/>
    <property type="evidence" value="ECO:0007669"/>
    <property type="project" value="InterPro"/>
</dbReference>
<dbReference type="InterPro" id="IPR026003">
    <property type="entry name" value="Cohesin_HEAT"/>
</dbReference>
<feature type="coiled-coil region" evidence="1">
    <location>
        <begin position="1513"/>
        <end position="1540"/>
    </location>
</feature>
<feature type="compositionally biased region" description="Low complexity" evidence="2">
    <location>
        <begin position="493"/>
        <end position="502"/>
    </location>
</feature>
<evidence type="ECO:0000256" key="1">
    <source>
        <dbReference type="SAM" id="Coils"/>
    </source>
</evidence>
<dbReference type="PANTHER" id="PTHR21704:SF18">
    <property type="entry name" value="NIPPED-B-LIKE PROTEIN"/>
    <property type="match status" value="1"/>
</dbReference>